<feature type="transmembrane region" description="Helical" evidence="7">
    <location>
        <begin position="287"/>
        <end position="305"/>
    </location>
</feature>
<dbReference type="EMBL" id="VULY01000018">
    <property type="protein sequence ID" value="MSR93800.1"/>
    <property type="molecule type" value="Genomic_DNA"/>
</dbReference>
<dbReference type="GO" id="GO:0015744">
    <property type="term" value="P:succinate transport"/>
    <property type="evidence" value="ECO:0007669"/>
    <property type="project" value="TreeGrafter"/>
</dbReference>
<evidence type="ECO:0000256" key="4">
    <source>
        <dbReference type="ARBA" id="ARBA00022989"/>
    </source>
</evidence>
<name>A0A6N7V0Y7_9FIRM</name>
<evidence type="ECO:0000259" key="9">
    <source>
        <dbReference type="Pfam" id="PF12821"/>
    </source>
</evidence>
<dbReference type="PANTHER" id="PTHR34390:SF2">
    <property type="entry name" value="SUCCINATE TRANSPORTER SUBUNIT YJJP-RELATED"/>
    <property type="match status" value="1"/>
</dbReference>
<protein>
    <submittedName>
        <fullName evidence="10">Threonine/serine exporter family protein</fullName>
    </submittedName>
</protein>
<feature type="transmembrane region" description="Helical" evidence="7">
    <location>
        <begin position="374"/>
        <end position="394"/>
    </location>
</feature>
<feature type="transmembrane region" description="Helical" evidence="7">
    <location>
        <begin position="224"/>
        <end position="250"/>
    </location>
</feature>
<reference evidence="10 11" key="1">
    <citation type="submission" date="2019-08" db="EMBL/GenBank/DDBJ databases">
        <title>In-depth cultivation of the pig gut microbiome towards novel bacterial diversity and tailored functional studies.</title>
        <authorList>
            <person name="Wylensek D."/>
            <person name="Hitch T.C.A."/>
            <person name="Clavel T."/>
        </authorList>
    </citation>
    <scope>NUCLEOTIDE SEQUENCE [LARGE SCALE GENOMIC DNA]</scope>
    <source>
        <strain evidence="10 11">68-1-5</strain>
    </source>
</reference>
<gene>
    <name evidence="10" type="ORF">FYJ34_05860</name>
</gene>
<comment type="caution">
    <text evidence="10">The sequence shown here is derived from an EMBL/GenBank/DDBJ whole genome shotgun (WGS) entry which is preliminary data.</text>
</comment>
<dbReference type="GO" id="GO:0005886">
    <property type="term" value="C:plasma membrane"/>
    <property type="evidence" value="ECO:0007669"/>
    <property type="project" value="UniProtKB-SubCell"/>
</dbReference>
<dbReference type="GO" id="GO:0022857">
    <property type="term" value="F:transmembrane transporter activity"/>
    <property type="evidence" value="ECO:0007669"/>
    <property type="project" value="InterPro"/>
</dbReference>
<dbReference type="AlphaFoldDB" id="A0A6N7V0Y7"/>
<keyword evidence="11" id="KW-1185">Reference proteome</keyword>
<feature type="transmembrane region" description="Helical" evidence="7">
    <location>
        <begin position="311"/>
        <end position="328"/>
    </location>
</feature>
<keyword evidence="3 7" id="KW-0812">Transmembrane</keyword>
<evidence type="ECO:0000256" key="5">
    <source>
        <dbReference type="ARBA" id="ARBA00023136"/>
    </source>
</evidence>
<comment type="similarity">
    <text evidence="6">Belongs to the ThrE exporter (TC 2.A.79) family.</text>
</comment>
<dbReference type="Pfam" id="PF12821">
    <property type="entry name" value="ThrE_2"/>
    <property type="match status" value="1"/>
</dbReference>
<dbReference type="Proteomes" id="UP000434409">
    <property type="component" value="Unassembled WGS sequence"/>
</dbReference>
<dbReference type="InterPro" id="IPR010619">
    <property type="entry name" value="ThrE-like_N"/>
</dbReference>
<comment type="subcellular location">
    <subcellularLocation>
        <location evidence="1">Cell membrane</location>
        <topology evidence="1">Multi-pass membrane protein</topology>
    </subcellularLocation>
</comment>
<dbReference type="InterPro" id="IPR050539">
    <property type="entry name" value="ThrE_Dicarb/AminoAcid_Exp"/>
</dbReference>
<evidence type="ECO:0000256" key="2">
    <source>
        <dbReference type="ARBA" id="ARBA00022475"/>
    </source>
</evidence>
<feature type="domain" description="Threonine/serine exporter-like N-terminal" evidence="8">
    <location>
        <begin position="10"/>
        <end position="245"/>
    </location>
</feature>
<proteinExistence type="inferred from homology"/>
<accession>A0A6N7V0Y7</accession>
<feature type="transmembrane region" description="Helical" evidence="7">
    <location>
        <begin position="140"/>
        <end position="157"/>
    </location>
</feature>
<evidence type="ECO:0000256" key="7">
    <source>
        <dbReference type="SAM" id="Phobius"/>
    </source>
</evidence>
<keyword evidence="4 7" id="KW-1133">Transmembrane helix</keyword>
<evidence type="ECO:0000313" key="10">
    <source>
        <dbReference type="EMBL" id="MSR93800.1"/>
    </source>
</evidence>
<feature type="transmembrane region" description="Helical" evidence="7">
    <location>
        <begin position="340"/>
        <end position="359"/>
    </location>
</feature>
<dbReference type="Pfam" id="PF06738">
    <property type="entry name" value="ThrE"/>
    <property type="match status" value="1"/>
</dbReference>
<evidence type="ECO:0000256" key="6">
    <source>
        <dbReference type="ARBA" id="ARBA00034125"/>
    </source>
</evidence>
<organism evidence="10 11">
    <name type="scientific">Suipraeoptans intestinalis</name>
    <dbReference type="NCBI Taxonomy" id="2606628"/>
    <lineage>
        <taxon>Bacteria</taxon>
        <taxon>Bacillati</taxon>
        <taxon>Bacillota</taxon>
        <taxon>Clostridia</taxon>
        <taxon>Lachnospirales</taxon>
        <taxon>Lachnospiraceae</taxon>
        <taxon>Suipraeoptans</taxon>
    </lineage>
</organism>
<evidence type="ECO:0000313" key="11">
    <source>
        <dbReference type="Proteomes" id="UP000434409"/>
    </source>
</evidence>
<keyword evidence="5 7" id="KW-0472">Membrane</keyword>
<evidence type="ECO:0000256" key="1">
    <source>
        <dbReference type="ARBA" id="ARBA00004651"/>
    </source>
</evidence>
<dbReference type="PANTHER" id="PTHR34390">
    <property type="entry name" value="UPF0442 PROTEIN YJJB-RELATED"/>
    <property type="match status" value="1"/>
</dbReference>
<sequence>MDYKRILQGILDIGESMLKSGAENFRLEDSLYRMCRSYGFKHSDVFIIPSNIQITIETPEGEFFTQIRHIETTDIDFDRLNYLNNLCRYVCAHTPDEAELRQKYLEVIHRPKQHPAAPYFAGIMGGTGFAVFFGCNFMDAIVAVIVSLMIIVVGKQLSKLENNLMIHNMILAFLSESFILLTARFGIGNHPDRTMIGIVMLLISALGTTNGIRDLLQRDFISGFINIMNSFLGAAGIAFGTGLSILLLHGVSSDGFILNPSIPIQLISCTVACTGFALLFKIRGRQVLYSSVGAFFTWAIYLLVFSVKPSNFLATLAAAVFVGFYAFIMSRLNKAPSTIFLTASVFPLIPGPNLYYMMYGCVSRDLNLAFSETIVLLATCLAIAFGFIIVDMVARYSMFALRRDYHIGKTFGRNAQKRKKKS</sequence>
<feature type="transmembrane region" description="Helical" evidence="7">
    <location>
        <begin position="262"/>
        <end position="280"/>
    </location>
</feature>
<dbReference type="RefSeq" id="WP_154477006.1">
    <property type="nucleotide sequence ID" value="NZ_VULY01000018.1"/>
</dbReference>
<dbReference type="InterPro" id="IPR024528">
    <property type="entry name" value="ThrE_2"/>
</dbReference>
<feature type="transmembrane region" description="Helical" evidence="7">
    <location>
        <begin position="193"/>
        <end position="212"/>
    </location>
</feature>
<evidence type="ECO:0000256" key="3">
    <source>
        <dbReference type="ARBA" id="ARBA00022692"/>
    </source>
</evidence>
<keyword evidence="2" id="KW-1003">Cell membrane</keyword>
<evidence type="ECO:0000259" key="8">
    <source>
        <dbReference type="Pfam" id="PF06738"/>
    </source>
</evidence>
<feature type="domain" description="Threonine/Serine exporter ThrE" evidence="9">
    <location>
        <begin position="265"/>
        <end position="392"/>
    </location>
</feature>
<feature type="transmembrane region" description="Helical" evidence="7">
    <location>
        <begin position="169"/>
        <end position="187"/>
    </location>
</feature>